<dbReference type="RefSeq" id="WP_175168799.1">
    <property type="nucleotide sequence ID" value="NZ_CADIJQ010000001.1"/>
</dbReference>
<evidence type="ECO:0000313" key="2">
    <source>
        <dbReference type="Proteomes" id="UP000494269"/>
    </source>
</evidence>
<dbReference type="InterPro" id="IPR014347">
    <property type="entry name" value="Tautomerase/MIF_sf"/>
</dbReference>
<dbReference type="EMBL" id="CADIJQ010000001">
    <property type="protein sequence ID" value="CAB3663747.1"/>
    <property type="molecule type" value="Genomic_DNA"/>
</dbReference>
<keyword evidence="2" id="KW-1185">Reference proteome</keyword>
<sequence>MPHLVILYSGNLEPAVDMTAVCRALADAMRKVKDEDGKAVFPIGGIRVLAYPAAHHAVADDGAAGLEGGESGDYGFVYLNLRIGGGRSAAVIQAAGDAITAVARSQLGSLLEARRVGMTFQVDIGREAYDVKFGNLHALFQQGEK</sequence>
<dbReference type="CDD" id="cd00580">
    <property type="entry name" value="CHMI"/>
    <property type="match status" value="1"/>
</dbReference>
<proteinExistence type="predicted"/>
<name>A0A6S7ABZ8_9BURK</name>
<protein>
    <submittedName>
        <fullName evidence="1">5-carboxymethyl-2-hydroxymuconate Delta-isomerase</fullName>
        <ecNumber evidence="1">5.3.3.10</ecNumber>
    </submittedName>
</protein>
<dbReference type="Pfam" id="PF02962">
    <property type="entry name" value="CHMI"/>
    <property type="match status" value="1"/>
</dbReference>
<dbReference type="InterPro" id="IPR004220">
    <property type="entry name" value="5-COMe_2-OHmuconate_Isoase"/>
</dbReference>
<dbReference type="PANTHER" id="PTHR37950:SF1">
    <property type="entry name" value="4-HYDROXYPHENYLACETATE CATABOLISM PROTEIN"/>
    <property type="match status" value="1"/>
</dbReference>
<dbReference type="GO" id="GO:0008704">
    <property type="term" value="F:5-carboxymethyl-2-hydroxymuconate delta-isomerase activity"/>
    <property type="evidence" value="ECO:0007669"/>
    <property type="project" value="UniProtKB-EC"/>
</dbReference>
<dbReference type="EC" id="5.3.3.10" evidence="1"/>
<dbReference type="Proteomes" id="UP000494269">
    <property type="component" value="Unassembled WGS sequence"/>
</dbReference>
<keyword evidence="1" id="KW-0413">Isomerase</keyword>
<reference evidence="1 2" key="1">
    <citation type="submission" date="2020-04" db="EMBL/GenBank/DDBJ databases">
        <authorList>
            <person name="De Canck E."/>
        </authorList>
    </citation>
    <scope>NUCLEOTIDE SEQUENCE [LARGE SCALE GENOMIC DNA]</scope>
    <source>
        <strain evidence="1 2">LMG 3441</strain>
    </source>
</reference>
<dbReference type="Gene3D" id="3.30.429.10">
    <property type="entry name" value="Macrophage Migration Inhibitory Factor"/>
    <property type="match status" value="1"/>
</dbReference>
<organism evidence="1 2">
    <name type="scientific">Achromobacter kerstersii</name>
    <dbReference type="NCBI Taxonomy" id="1353890"/>
    <lineage>
        <taxon>Bacteria</taxon>
        <taxon>Pseudomonadati</taxon>
        <taxon>Pseudomonadota</taxon>
        <taxon>Betaproteobacteria</taxon>
        <taxon>Burkholderiales</taxon>
        <taxon>Alcaligenaceae</taxon>
        <taxon>Achromobacter</taxon>
    </lineage>
</organism>
<dbReference type="PANTHER" id="PTHR37950">
    <property type="entry name" value="4-HYDROXYPHENYLACETATE CATABOLISM PROTEIN"/>
    <property type="match status" value="1"/>
</dbReference>
<gene>
    <name evidence="1" type="primary">hpcD</name>
    <name evidence="1" type="ORF">LMG3441_00699</name>
</gene>
<dbReference type="SUPFAM" id="SSF55331">
    <property type="entry name" value="Tautomerase/MIF"/>
    <property type="match status" value="1"/>
</dbReference>
<evidence type="ECO:0000313" key="1">
    <source>
        <dbReference type="EMBL" id="CAB3663747.1"/>
    </source>
</evidence>
<accession>A0A6S7ABZ8</accession>
<dbReference type="AlphaFoldDB" id="A0A6S7ABZ8"/>